<dbReference type="SUPFAM" id="SSF52047">
    <property type="entry name" value="RNI-like"/>
    <property type="match status" value="1"/>
</dbReference>
<dbReference type="InterPro" id="IPR032675">
    <property type="entry name" value="LRR_dom_sf"/>
</dbReference>
<sequence length="416" mass="45209">MEGVQGDLKNPTTLATDPSHAQLSPTQPLPVETITHILAEGIHHRCKWSSISTLAKAFEGSGSDGCWESVRLREEDMWTAPMRSKKWKRVRRLDFSKGQSELPAAAEAVLKGLILPACTQLASLDLVVSPYILSDASPAQCAMPTPHSLSLTIRRSYTCDSSILLSDLVGFVSAFPNISTLTIRNPDCIVDGAGVEPIQLAQPFQLTSLALNAEDYDEMNDDCAPFRLSSLVASLLSPSFCDSTSLRSLSIGGSPHSLHSYVHAVTAFPRINKLSLVGLPEDRGSEWGFDSIPGSLVSFIVAILPRLQHLEIIYTESHNPEVGEPSYELLPTSTTHALLAALSASSSLTTFDSDLCVKMSAIRSGLQLLEGAPLKTMRWRLGMDRNEEGFQRVGGNWLRGSGVILRNLGVRRRCEA</sequence>
<gene>
    <name evidence="2" type="ORF">RHTO0S_04e06678g</name>
</gene>
<accession>A0A061AW35</accession>
<feature type="region of interest" description="Disordered" evidence="1">
    <location>
        <begin position="1"/>
        <end position="27"/>
    </location>
</feature>
<protein>
    <submittedName>
        <fullName evidence="2">RHTO0S04e06678g1_1</fullName>
    </submittedName>
</protein>
<feature type="compositionally biased region" description="Polar residues" evidence="1">
    <location>
        <begin position="10"/>
        <end position="26"/>
    </location>
</feature>
<dbReference type="EMBL" id="LK052939">
    <property type="protein sequence ID" value="CDR39579.1"/>
    <property type="molecule type" value="Genomic_DNA"/>
</dbReference>
<reference evidence="2" key="1">
    <citation type="journal article" date="2014" name="Genome Announc.">
        <title>Draft genome sequence of Rhodosporidium toruloides CECT1137, an oleaginous yeast of biotechnological interest.</title>
        <authorList>
            <person name="Morin N."/>
            <person name="Calcas X."/>
            <person name="Devillers H."/>
            <person name="Durrens P."/>
            <person name="Sherman D.J."/>
            <person name="Nicaud J.-M."/>
            <person name="Neuveglise C."/>
        </authorList>
    </citation>
    <scope>NUCLEOTIDE SEQUENCE</scope>
    <source>
        <strain evidence="2">CECT1137</strain>
    </source>
</reference>
<dbReference type="Gene3D" id="3.80.10.10">
    <property type="entry name" value="Ribonuclease Inhibitor"/>
    <property type="match status" value="1"/>
</dbReference>
<proteinExistence type="predicted"/>
<dbReference type="AlphaFoldDB" id="A0A061AW35"/>
<evidence type="ECO:0000313" key="2">
    <source>
        <dbReference type="EMBL" id="CDR39579.1"/>
    </source>
</evidence>
<name>A0A061AW35_RHOTO</name>
<organism evidence="2">
    <name type="scientific">Rhodotorula toruloides</name>
    <name type="common">Yeast</name>
    <name type="synonym">Rhodosporidium toruloides</name>
    <dbReference type="NCBI Taxonomy" id="5286"/>
    <lineage>
        <taxon>Eukaryota</taxon>
        <taxon>Fungi</taxon>
        <taxon>Dikarya</taxon>
        <taxon>Basidiomycota</taxon>
        <taxon>Pucciniomycotina</taxon>
        <taxon>Microbotryomycetes</taxon>
        <taxon>Sporidiobolales</taxon>
        <taxon>Sporidiobolaceae</taxon>
        <taxon>Rhodotorula</taxon>
    </lineage>
</organism>
<evidence type="ECO:0000256" key="1">
    <source>
        <dbReference type="SAM" id="MobiDB-lite"/>
    </source>
</evidence>